<dbReference type="EMBL" id="AP023354">
    <property type="protein sequence ID" value="BCJ30078.1"/>
    <property type="molecule type" value="Genomic_DNA"/>
</dbReference>
<dbReference type="KEGG" id="aser:Asera_41860"/>
<dbReference type="Proteomes" id="UP000680750">
    <property type="component" value="Chromosome"/>
</dbReference>
<dbReference type="InterPro" id="IPR036881">
    <property type="entry name" value="Glyco_hydro_3_C_sf"/>
</dbReference>
<feature type="domain" description="Glycoside hydrolase family 3 C-terminal" evidence="2">
    <location>
        <begin position="2"/>
        <end position="46"/>
    </location>
</feature>
<name>A0A810L7L1_9ACTN</name>
<keyword evidence="4" id="KW-1185">Reference proteome</keyword>
<dbReference type="InterPro" id="IPR002772">
    <property type="entry name" value="Glyco_hydro_3_C"/>
</dbReference>
<evidence type="ECO:0000313" key="4">
    <source>
        <dbReference type="Proteomes" id="UP000680750"/>
    </source>
</evidence>
<dbReference type="RefSeq" id="WP_084130921.1">
    <property type="nucleotide sequence ID" value="NZ_AP023354.1"/>
</dbReference>
<organism evidence="3 4">
    <name type="scientific">Actinocatenispora sera</name>
    <dbReference type="NCBI Taxonomy" id="390989"/>
    <lineage>
        <taxon>Bacteria</taxon>
        <taxon>Bacillati</taxon>
        <taxon>Actinomycetota</taxon>
        <taxon>Actinomycetes</taxon>
        <taxon>Micromonosporales</taxon>
        <taxon>Micromonosporaceae</taxon>
        <taxon>Actinocatenispora</taxon>
    </lineage>
</organism>
<proteinExistence type="predicted"/>
<evidence type="ECO:0000313" key="3">
    <source>
        <dbReference type="EMBL" id="BCJ30078.1"/>
    </source>
</evidence>
<keyword evidence="1" id="KW-0378">Hydrolase</keyword>
<gene>
    <name evidence="3" type="ORF">Asera_41860</name>
</gene>
<dbReference type="GO" id="GO:0005975">
    <property type="term" value="P:carbohydrate metabolic process"/>
    <property type="evidence" value="ECO:0007669"/>
    <property type="project" value="InterPro"/>
</dbReference>
<evidence type="ECO:0000259" key="2">
    <source>
        <dbReference type="Pfam" id="PF01915"/>
    </source>
</evidence>
<reference evidence="3" key="1">
    <citation type="submission" date="2020-08" db="EMBL/GenBank/DDBJ databases">
        <title>Whole genome shotgun sequence of Actinocatenispora sera NBRC 101916.</title>
        <authorList>
            <person name="Komaki H."/>
            <person name="Tamura T."/>
        </authorList>
    </citation>
    <scope>NUCLEOTIDE SEQUENCE</scope>
    <source>
        <strain evidence="3">NBRC 101916</strain>
    </source>
</reference>
<dbReference type="Gene3D" id="3.40.50.1700">
    <property type="entry name" value="Glycoside hydrolase family 3 C-terminal domain"/>
    <property type="match status" value="1"/>
</dbReference>
<sequence>MAVAAARRADIAVVLVGDRQGEGSDRRSLALPGGQDRLVHAVAAAKRLPLTGSVAVAR</sequence>
<dbReference type="GO" id="GO:0004553">
    <property type="term" value="F:hydrolase activity, hydrolyzing O-glycosyl compounds"/>
    <property type="evidence" value="ECO:0007669"/>
    <property type="project" value="InterPro"/>
</dbReference>
<dbReference type="Pfam" id="PF01915">
    <property type="entry name" value="Glyco_hydro_3_C"/>
    <property type="match status" value="1"/>
</dbReference>
<evidence type="ECO:0000256" key="1">
    <source>
        <dbReference type="ARBA" id="ARBA00022801"/>
    </source>
</evidence>
<protein>
    <recommendedName>
        <fullName evidence="2">Glycoside hydrolase family 3 C-terminal domain-containing protein</fullName>
    </recommendedName>
</protein>
<accession>A0A810L7L1</accession>
<dbReference type="AlphaFoldDB" id="A0A810L7L1"/>
<dbReference type="SUPFAM" id="SSF52279">
    <property type="entry name" value="Beta-D-glucan exohydrolase, C-terminal domain"/>
    <property type="match status" value="1"/>
</dbReference>